<feature type="non-terminal residue" evidence="1">
    <location>
        <position position="1"/>
    </location>
</feature>
<protein>
    <recommendedName>
        <fullName evidence="4">Reverse transcriptase domain-containing protein</fullName>
    </recommendedName>
</protein>
<keyword evidence="3" id="KW-1185">Reference proteome</keyword>
<proteinExistence type="predicted"/>
<sequence length="241" mass="27749">GELLVKFDDYDIDLKHEIQISNHDRNKQRQIKRMECDLALKNINDIITHLIYDKQLSSTSTYINKEACFVEELIETTTQQTIYTAEAIAQQYVQQANFHTEKILTIRDKFKKPPTVDTIINVIENRKINMLQRVQCNIAHQLGSPSPPTIENTIHSATKKISDYLDQSIRPIFNDVCERTTIIDGTSAIKELSKYADKGLLKPPTLFCTIDIRNLFSMLPQEESLKILVQFLDKNGHTKVD</sequence>
<reference evidence="1" key="1">
    <citation type="submission" date="2021-02" db="EMBL/GenBank/DDBJ databases">
        <authorList>
            <person name="Nowell W R."/>
        </authorList>
    </citation>
    <scope>NUCLEOTIDE SEQUENCE</scope>
</reference>
<evidence type="ECO:0000313" key="3">
    <source>
        <dbReference type="Proteomes" id="UP000663829"/>
    </source>
</evidence>
<name>A0A815HB66_9BILA</name>
<dbReference type="EMBL" id="CAJNOQ010014785">
    <property type="protein sequence ID" value="CAF1348601.1"/>
    <property type="molecule type" value="Genomic_DNA"/>
</dbReference>
<gene>
    <name evidence="1" type="ORF">GPM918_LOCUS30789</name>
    <name evidence="2" type="ORF">SRO942_LOCUS31415</name>
</gene>
<evidence type="ECO:0008006" key="4">
    <source>
        <dbReference type="Google" id="ProtNLM"/>
    </source>
</evidence>
<dbReference type="EMBL" id="CAJOBC010063031">
    <property type="protein sequence ID" value="CAF4216536.1"/>
    <property type="molecule type" value="Genomic_DNA"/>
</dbReference>
<evidence type="ECO:0000313" key="2">
    <source>
        <dbReference type="EMBL" id="CAF4216536.1"/>
    </source>
</evidence>
<comment type="caution">
    <text evidence="1">The sequence shown here is derived from an EMBL/GenBank/DDBJ whole genome shotgun (WGS) entry which is preliminary data.</text>
</comment>
<accession>A0A815HB66</accession>
<dbReference type="Proteomes" id="UP000663829">
    <property type="component" value="Unassembled WGS sequence"/>
</dbReference>
<organism evidence="1 3">
    <name type="scientific">Didymodactylos carnosus</name>
    <dbReference type="NCBI Taxonomy" id="1234261"/>
    <lineage>
        <taxon>Eukaryota</taxon>
        <taxon>Metazoa</taxon>
        <taxon>Spiralia</taxon>
        <taxon>Gnathifera</taxon>
        <taxon>Rotifera</taxon>
        <taxon>Eurotatoria</taxon>
        <taxon>Bdelloidea</taxon>
        <taxon>Philodinida</taxon>
        <taxon>Philodinidae</taxon>
        <taxon>Didymodactylos</taxon>
    </lineage>
</organism>
<evidence type="ECO:0000313" key="1">
    <source>
        <dbReference type="EMBL" id="CAF1348601.1"/>
    </source>
</evidence>
<dbReference type="Proteomes" id="UP000681722">
    <property type="component" value="Unassembled WGS sequence"/>
</dbReference>
<dbReference type="AlphaFoldDB" id="A0A815HB66"/>